<evidence type="ECO:0000256" key="2">
    <source>
        <dbReference type="SAM" id="SignalP"/>
    </source>
</evidence>
<feature type="domain" description="Amidase" evidence="3">
    <location>
        <begin position="73"/>
        <end position="561"/>
    </location>
</feature>
<evidence type="ECO:0000256" key="1">
    <source>
        <dbReference type="SAM" id="Phobius"/>
    </source>
</evidence>
<evidence type="ECO:0000259" key="3">
    <source>
        <dbReference type="Pfam" id="PF01425"/>
    </source>
</evidence>
<dbReference type="PANTHER" id="PTHR42678">
    <property type="entry name" value="AMIDASE"/>
    <property type="match status" value="1"/>
</dbReference>
<keyword evidence="2" id="KW-0732">Signal</keyword>
<dbReference type="RefSeq" id="WP_186996678.1">
    <property type="nucleotide sequence ID" value="NZ_JACOQK010000001.1"/>
</dbReference>
<dbReference type="InterPro" id="IPR036928">
    <property type="entry name" value="AS_sf"/>
</dbReference>
<proteinExistence type="predicted"/>
<feature type="chain" id="PRO_5045281939" evidence="2">
    <location>
        <begin position="31"/>
        <end position="708"/>
    </location>
</feature>
<organism evidence="4 5">
    <name type="scientific">Clostridium facile</name>
    <dbReference type="NCBI Taxonomy" id="2763035"/>
    <lineage>
        <taxon>Bacteria</taxon>
        <taxon>Bacillati</taxon>
        <taxon>Bacillota</taxon>
        <taxon>Clostridia</taxon>
        <taxon>Eubacteriales</taxon>
        <taxon>Clostridiaceae</taxon>
        <taxon>Clostridium</taxon>
    </lineage>
</organism>
<keyword evidence="1" id="KW-0472">Membrane</keyword>
<dbReference type="Pfam" id="PF01425">
    <property type="entry name" value="Amidase"/>
    <property type="match status" value="1"/>
</dbReference>
<keyword evidence="5" id="KW-1185">Reference proteome</keyword>
<keyword evidence="1" id="KW-0812">Transmembrane</keyword>
<dbReference type="InterPro" id="IPR023631">
    <property type="entry name" value="Amidase_dom"/>
</dbReference>
<evidence type="ECO:0000313" key="4">
    <source>
        <dbReference type="EMBL" id="MBC5787932.1"/>
    </source>
</evidence>
<gene>
    <name evidence="4" type="ORF">H8Z77_07880</name>
</gene>
<dbReference type="Proteomes" id="UP000649151">
    <property type="component" value="Unassembled WGS sequence"/>
</dbReference>
<name>A0ABR7ISY3_9CLOT</name>
<sequence length="708" mass="75576">MRKRTNLISKTVAVLVAMAIMASISSTVYAADQSSLMTRTQQVENMFTTADLMDATIYELRDAMESNKVTSAELVQMYLDRINAYDDSKDLNAIISINPDAMEIAEELDQERETGNTRGPLHGIPIVVKDNYDYEGMSTTAGATALSGSIANDDATVIARLKEAGAIILAKTNLSEFAFSGSNSRSSMGGTVHNAYDTSRTPAGSSGGTAVAVTSNFGAAGLGTDTGSSIRRPSSFSNLYGLRPSKGLTSIDGVVPLNADQDVTGPMCRTVEDLAIMLDIIAGTDSKDHYTANADSLIPEDGYTSYLNADGLEGKKIGYLTNSFGIYTTTSKDDSGNWVTSELETPTELDPDMQGMVNDTLNTLKEGGAELVDISSLLPDSLIFQLNGAVNSARLSGSSAFEWDMYEYFQALGDNATMHSVQDIKENGGYISDLDGYNTPENELVNPRFNADGTPTAEYEANWNARLNFRNTVSQILKNNGIDAVIYVSQTDVPCLEEESDGDSTTIHSNTAAYINKFGPVAGLPEMMMPMGVAQVDPSEGVTTQMPLGISMFSSYGNEATMIEIAYGYEQTAKGIRVQPSTTPVLPDQKLNAYLDSFISEINQLTPSDYTAESWSSLSTALGVATSVDKSDVSATYDATLALAKAYDALAKQPILPDTPSSTSGENVNIDTKVPAPQTGDVPITIAFVTAIIALSGGVVGIRRLRRK</sequence>
<evidence type="ECO:0000313" key="5">
    <source>
        <dbReference type="Proteomes" id="UP000649151"/>
    </source>
</evidence>
<dbReference type="PANTHER" id="PTHR42678:SF34">
    <property type="entry name" value="OS04G0183300 PROTEIN"/>
    <property type="match status" value="1"/>
</dbReference>
<accession>A0ABR7ISY3</accession>
<comment type="caution">
    <text evidence="4">The sequence shown here is derived from an EMBL/GenBank/DDBJ whole genome shotgun (WGS) entry which is preliminary data.</text>
</comment>
<dbReference type="EMBL" id="JACOQK010000001">
    <property type="protein sequence ID" value="MBC5787932.1"/>
    <property type="molecule type" value="Genomic_DNA"/>
</dbReference>
<feature type="transmembrane region" description="Helical" evidence="1">
    <location>
        <begin position="682"/>
        <end position="702"/>
    </location>
</feature>
<keyword evidence="1" id="KW-1133">Transmembrane helix</keyword>
<dbReference type="Gene3D" id="3.90.1300.10">
    <property type="entry name" value="Amidase signature (AS) domain"/>
    <property type="match status" value="1"/>
</dbReference>
<feature type="signal peptide" evidence="2">
    <location>
        <begin position="1"/>
        <end position="30"/>
    </location>
</feature>
<reference evidence="4 5" key="1">
    <citation type="submission" date="2020-08" db="EMBL/GenBank/DDBJ databases">
        <title>Genome public.</title>
        <authorList>
            <person name="Liu C."/>
            <person name="Sun Q."/>
        </authorList>
    </citation>
    <scope>NUCLEOTIDE SEQUENCE [LARGE SCALE GENOMIC DNA]</scope>
    <source>
        <strain evidence="4 5">NSJ-27</strain>
    </source>
</reference>
<dbReference type="SUPFAM" id="SSF75304">
    <property type="entry name" value="Amidase signature (AS) enzymes"/>
    <property type="match status" value="1"/>
</dbReference>
<protein>
    <submittedName>
        <fullName evidence="4">Amidase</fullName>
    </submittedName>
</protein>